<evidence type="ECO:0000256" key="4">
    <source>
        <dbReference type="ARBA" id="ARBA00023002"/>
    </source>
</evidence>
<dbReference type="PRINTS" id="PR00085">
    <property type="entry name" value="THFDHDRGNASE"/>
</dbReference>
<dbReference type="EMBL" id="FN668653">
    <property type="protein sequence ID" value="CBK23030.2"/>
    <property type="molecule type" value="Genomic_DNA"/>
</dbReference>
<keyword evidence="3" id="KW-0521">NADP</keyword>
<dbReference type="GO" id="GO:0035999">
    <property type="term" value="P:tetrahydrofolate interconversion"/>
    <property type="evidence" value="ECO:0007669"/>
    <property type="project" value="TreeGrafter"/>
</dbReference>
<dbReference type="GO" id="GO:0004477">
    <property type="term" value="F:methenyltetrahydrofolate cyclohydrolase activity"/>
    <property type="evidence" value="ECO:0007669"/>
    <property type="project" value="TreeGrafter"/>
</dbReference>
<feature type="domain" description="Tetrahydrofolate dehydrogenase/cyclohydrolase catalytic" evidence="6">
    <location>
        <begin position="3"/>
        <end position="90"/>
    </location>
</feature>
<dbReference type="PANTHER" id="PTHR48099:SF5">
    <property type="entry name" value="C-1-TETRAHYDROFOLATE SYNTHASE, CYTOPLASMIC"/>
    <property type="match status" value="1"/>
</dbReference>
<keyword evidence="2" id="KW-0378">Hydrolase</keyword>
<keyword evidence="8" id="KW-1185">Reference proteome</keyword>
<organism evidence="7">
    <name type="scientific">Blastocystis hominis</name>
    <dbReference type="NCBI Taxonomy" id="12968"/>
    <lineage>
        <taxon>Eukaryota</taxon>
        <taxon>Sar</taxon>
        <taxon>Stramenopiles</taxon>
        <taxon>Bigyra</taxon>
        <taxon>Opalozoa</taxon>
        <taxon>Opalinata</taxon>
        <taxon>Blastocystidae</taxon>
        <taxon>Blastocystis</taxon>
    </lineage>
</organism>
<dbReference type="AlphaFoldDB" id="D8M4P1"/>
<dbReference type="Proteomes" id="UP000008312">
    <property type="component" value="Unassembled WGS sequence"/>
</dbReference>
<dbReference type="OrthoDB" id="5126881at2759"/>
<reference evidence="7" key="1">
    <citation type="submission" date="2010-02" db="EMBL/GenBank/DDBJ databases">
        <title>Sequencing and annotation of the Blastocystis hominis genome.</title>
        <authorList>
            <person name="Wincker P."/>
        </authorList>
    </citation>
    <scope>NUCLEOTIDE SEQUENCE</scope>
    <source>
        <strain evidence="7">Singapore isolate B</strain>
    </source>
</reference>
<evidence type="ECO:0000256" key="5">
    <source>
        <dbReference type="ARBA" id="ARBA00023268"/>
    </source>
</evidence>
<comment type="pathway">
    <text evidence="1">One-carbon metabolism; tetrahydrofolate interconversion.</text>
</comment>
<keyword evidence="5" id="KW-0511">Multifunctional enzyme</keyword>
<keyword evidence="4" id="KW-0560">Oxidoreductase</keyword>
<dbReference type="PANTHER" id="PTHR48099">
    <property type="entry name" value="C-1-TETRAHYDROFOLATE SYNTHASE, CYTOPLASMIC-RELATED"/>
    <property type="match status" value="1"/>
</dbReference>
<dbReference type="GO" id="GO:0004488">
    <property type="term" value="F:methylenetetrahydrofolate dehydrogenase (NADP+) activity"/>
    <property type="evidence" value="ECO:0007669"/>
    <property type="project" value="InterPro"/>
</dbReference>
<gene>
    <name evidence="7" type="ORF">GSBLH_T00007105001</name>
</gene>
<accession>D8M4P1</accession>
<dbReference type="GO" id="GO:0005829">
    <property type="term" value="C:cytosol"/>
    <property type="evidence" value="ECO:0007669"/>
    <property type="project" value="TreeGrafter"/>
</dbReference>
<dbReference type="RefSeq" id="XP_012897078.1">
    <property type="nucleotide sequence ID" value="XM_013041624.1"/>
</dbReference>
<proteinExistence type="predicted"/>
<dbReference type="GeneID" id="24923229"/>
<evidence type="ECO:0000256" key="2">
    <source>
        <dbReference type="ARBA" id="ARBA00022801"/>
    </source>
</evidence>
<dbReference type="Pfam" id="PF00763">
    <property type="entry name" value="THF_DHG_CYH"/>
    <property type="match status" value="1"/>
</dbReference>
<dbReference type="InterPro" id="IPR020630">
    <property type="entry name" value="THF_DH/CycHdrlase_cat_dom"/>
</dbReference>
<name>D8M4P1_BLAHO</name>
<dbReference type="SUPFAM" id="SSF53223">
    <property type="entry name" value="Aminoacid dehydrogenase-like, N-terminal domain"/>
    <property type="match status" value="1"/>
</dbReference>
<evidence type="ECO:0000313" key="8">
    <source>
        <dbReference type="Proteomes" id="UP000008312"/>
    </source>
</evidence>
<dbReference type="InterPro" id="IPR046346">
    <property type="entry name" value="Aminoacid_DH-like_N_sf"/>
</dbReference>
<evidence type="ECO:0000256" key="3">
    <source>
        <dbReference type="ARBA" id="ARBA00022857"/>
    </source>
</evidence>
<sequence>MRAGLAVIRVGNQMEMERYVYAKRQLAFSLGIDFKEYTFSDSATTAEIQQCITDLNHSKEVNGIIVQLPLPKSVNTQSILKTISPEKDVDGCHPLTQGQLLASHYGNVDIFFFFFGEE</sequence>
<protein>
    <recommendedName>
        <fullName evidence="6">Tetrahydrofolate dehydrogenase/cyclohydrolase catalytic domain-containing protein</fullName>
    </recommendedName>
</protein>
<evidence type="ECO:0000313" key="7">
    <source>
        <dbReference type="EMBL" id="CBK23030.2"/>
    </source>
</evidence>
<dbReference type="InParanoid" id="D8M4P1"/>
<dbReference type="Gene3D" id="3.40.50.10860">
    <property type="entry name" value="Leucine Dehydrogenase, chain A, domain 1"/>
    <property type="match status" value="1"/>
</dbReference>
<dbReference type="InterPro" id="IPR000672">
    <property type="entry name" value="THF_DH/CycHdrlase"/>
</dbReference>
<evidence type="ECO:0000259" key="6">
    <source>
        <dbReference type="Pfam" id="PF00763"/>
    </source>
</evidence>
<evidence type="ECO:0000256" key="1">
    <source>
        <dbReference type="ARBA" id="ARBA00004777"/>
    </source>
</evidence>